<evidence type="ECO:0000313" key="3">
    <source>
        <dbReference type="Proteomes" id="UP001362999"/>
    </source>
</evidence>
<protein>
    <submittedName>
        <fullName evidence="2">Uncharacterized protein</fullName>
    </submittedName>
</protein>
<keyword evidence="3" id="KW-1185">Reference proteome</keyword>
<evidence type="ECO:0000313" key="1">
    <source>
        <dbReference type="EMBL" id="KAK6995655.1"/>
    </source>
</evidence>
<dbReference type="EMBL" id="JAWWNJ010000040">
    <property type="protein sequence ID" value="KAK7020964.1"/>
    <property type="molecule type" value="Genomic_DNA"/>
</dbReference>
<dbReference type="AlphaFoldDB" id="A0AAW0B4H2"/>
<dbReference type="EMBL" id="JAWWNJ010000102">
    <property type="protein sequence ID" value="KAK6995655.1"/>
    <property type="molecule type" value="Genomic_DNA"/>
</dbReference>
<name>A0AAW0B4H2_9AGAR</name>
<comment type="caution">
    <text evidence="2">The sequence shown here is derived from an EMBL/GenBank/DDBJ whole genome shotgun (WGS) entry which is preliminary data.</text>
</comment>
<evidence type="ECO:0000313" key="2">
    <source>
        <dbReference type="EMBL" id="KAK7020964.1"/>
    </source>
</evidence>
<organism evidence="2 3">
    <name type="scientific">Favolaschia claudopus</name>
    <dbReference type="NCBI Taxonomy" id="2862362"/>
    <lineage>
        <taxon>Eukaryota</taxon>
        <taxon>Fungi</taxon>
        <taxon>Dikarya</taxon>
        <taxon>Basidiomycota</taxon>
        <taxon>Agaricomycotina</taxon>
        <taxon>Agaricomycetes</taxon>
        <taxon>Agaricomycetidae</taxon>
        <taxon>Agaricales</taxon>
        <taxon>Marasmiineae</taxon>
        <taxon>Mycenaceae</taxon>
        <taxon>Favolaschia</taxon>
    </lineage>
</organism>
<proteinExistence type="predicted"/>
<accession>A0AAW0B4H2</accession>
<gene>
    <name evidence="2" type="ORF">R3P38DRAFT_2967121</name>
    <name evidence="1" type="ORF">R3P38DRAFT_3076061</name>
</gene>
<dbReference type="Proteomes" id="UP001362999">
    <property type="component" value="Unassembled WGS sequence"/>
</dbReference>
<sequence length="221" mass="24100">MLLHCSSSSSTIKPVLGGCQALVHYCAVPSTVHVPSIVQPVHWIGPPESIAKIVIPISPHYFTGRQYAILDEIRSCGCKLEEVGCAVCGNPLGARVIHPCPSCPASHTISSCLFLPAAVRMSDDFLPANMGLPAVHNRRASFSAEDRRESQFEHEPAWSTRIPLSAWDHFHTPTSSPQPLASPLEGVRIRTVERALRPLGLRPTIRLVAPSRLRRQAGLPF</sequence>
<dbReference type="InterPro" id="IPR026768">
    <property type="entry name" value="YPEH2ZP"/>
</dbReference>
<dbReference type="Pfam" id="PF14976">
    <property type="entry name" value="YPEH2ZP"/>
    <property type="match status" value="1"/>
</dbReference>
<reference evidence="2 3" key="1">
    <citation type="journal article" date="2024" name="J Genomics">
        <title>Draft genome sequencing and assembly of Favolaschia claudopus CIRM-BRFM 2984 isolated from oak limbs.</title>
        <authorList>
            <person name="Navarro D."/>
            <person name="Drula E."/>
            <person name="Chaduli D."/>
            <person name="Cazenave R."/>
            <person name="Ahrendt S."/>
            <person name="Wang J."/>
            <person name="Lipzen A."/>
            <person name="Daum C."/>
            <person name="Barry K."/>
            <person name="Grigoriev I.V."/>
            <person name="Favel A."/>
            <person name="Rosso M.N."/>
            <person name="Martin F."/>
        </authorList>
    </citation>
    <scope>NUCLEOTIDE SEQUENCE [LARGE SCALE GENOMIC DNA]</scope>
    <source>
        <strain evidence="2 3">CIRM-BRFM 2984</strain>
    </source>
</reference>